<dbReference type="Pfam" id="PF14559">
    <property type="entry name" value="TPR_19"/>
    <property type="match status" value="1"/>
</dbReference>
<evidence type="ECO:0000256" key="1">
    <source>
        <dbReference type="ARBA" id="ARBA00022737"/>
    </source>
</evidence>
<evidence type="ECO:0000256" key="2">
    <source>
        <dbReference type="ARBA" id="ARBA00022803"/>
    </source>
</evidence>
<proteinExistence type="predicted"/>
<name>A0ABQ5Y1L9_9VIBR</name>
<dbReference type="Proteomes" id="UP001156669">
    <property type="component" value="Unassembled WGS sequence"/>
</dbReference>
<feature type="chain" id="PRO_5045593816" description="Tetratricopeptide repeat protein" evidence="4">
    <location>
        <begin position="23"/>
        <end position="357"/>
    </location>
</feature>
<dbReference type="InterPro" id="IPR016024">
    <property type="entry name" value="ARM-type_fold"/>
</dbReference>
<evidence type="ECO:0000256" key="4">
    <source>
        <dbReference type="SAM" id="SignalP"/>
    </source>
</evidence>
<dbReference type="PANTHER" id="PTHR44858:SF1">
    <property type="entry name" value="UDP-N-ACETYLGLUCOSAMINE--PEPTIDE N-ACETYLGLUCOSAMINYLTRANSFERASE SPINDLY-RELATED"/>
    <property type="match status" value="1"/>
</dbReference>
<keyword evidence="2 3" id="KW-0802">TPR repeat</keyword>
<dbReference type="RefSeq" id="WP_045402757.1">
    <property type="nucleotide sequence ID" value="NZ_BBLD01000053.1"/>
</dbReference>
<evidence type="ECO:0000256" key="3">
    <source>
        <dbReference type="PROSITE-ProRule" id="PRU00339"/>
    </source>
</evidence>
<sequence>MTFSKTLLALALGVTVSQSVMAQDETLLVPDQVSSTSITSAQEANSTQMTPQQVVAKLSYQAQDVKQPTEKRIEALRNLANYPSQNALVAVARSLQDKDPAIREAAIVAAEPYTIEHRWRMIEPLLSDSEAMVRITAATNLVRDFSNVSSEQQETLEGPVSELVKYLETKKDDASKLLLADVYRWHHQFDSADKIYQSLVTKTPENPQVWLSLADNYRAQQRDADAVKTLETAIELHPDNASLHYSKALTLVRLDEKQNAAQEIEKAADMAKNNSYFWYLNGVLQEDFNLDKSVKSFEQAYLISGAPEQLYAVCDIYVRYNNPKTDECLGELEKVAPSYVIDQLKEKKGQKNAKVNS</sequence>
<accession>A0ABQ5Y1L9</accession>
<protein>
    <recommendedName>
        <fullName evidence="7">Tetratricopeptide repeat protein</fullName>
    </recommendedName>
</protein>
<dbReference type="SUPFAM" id="SSF48452">
    <property type="entry name" value="TPR-like"/>
    <property type="match status" value="1"/>
</dbReference>
<evidence type="ECO:0008006" key="7">
    <source>
        <dbReference type="Google" id="ProtNLM"/>
    </source>
</evidence>
<dbReference type="PANTHER" id="PTHR44858">
    <property type="entry name" value="TETRATRICOPEPTIDE REPEAT PROTEIN 6"/>
    <property type="match status" value="1"/>
</dbReference>
<dbReference type="Gene3D" id="1.25.40.10">
    <property type="entry name" value="Tetratricopeptide repeat domain"/>
    <property type="match status" value="1"/>
</dbReference>
<organism evidence="5 6">
    <name type="scientific">Vibrio hyugaensis</name>
    <dbReference type="NCBI Taxonomy" id="1534743"/>
    <lineage>
        <taxon>Bacteria</taxon>
        <taxon>Pseudomonadati</taxon>
        <taxon>Pseudomonadota</taxon>
        <taxon>Gammaproteobacteria</taxon>
        <taxon>Vibrionales</taxon>
        <taxon>Vibrionaceae</taxon>
        <taxon>Vibrio</taxon>
    </lineage>
</organism>
<feature type="repeat" description="TPR" evidence="3">
    <location>
        <begin position="207"/>
        <end position="240"/>
    </location>
</feature>
<dbReference type="Gene3D" id="1.25.10.10">
    <property type="entry name" value="Leucine-rich Repeat Variant"/>
    <property type="match status" value="1"/>
</dbReference>
<dbReference type="InterPro" id="IPR011990">
    <property type="entry name" value="TPR-like_helical_dom_sf"/>
</dbReference>
<dbReference type="InterPro" id="IPR050498">
    <property type="entry name" value="Ycf3"/>
</dbReference>
<dbReference type="PROSITE" id="PS50005">
    <property type="entry name" value="TPR"/>
    <property type="match status" value="1"/>
</dbReference>
<feature type="signal peptide" evidence="4">
    <location>
        <begin position="1"/>
        <end position="22"/>
    </location>
</feature>
<dbReference type="SUPFAM" id="SSF48371">
    <property type="entry name" value="ARM repeat"/>
    <property type="match status" value="1"/>
</dbReference>
<dbReference type="EMBL" id="BSOE01000047">
    <property type="protein sequence ID" value="GLR04881.1"/>
    <property type="molecule type" value="Genomic_DNA"/>
</dbReference>
<keyword evidence="4" id="KW-0732">Signal</keyword>
<gene>
    <name evidence="5" type="ORF">GCM10007906_24690</name>
</gene>
<dbReference type="InterPro" id="IPR019734">
    <property type="entry name" value="TPR_rpt"/>
</dbReference>
<dbReference type="SMART" id="SM00028">
    <property type="entry name" value="TPR"/>
    <property type="match status" value="3"/>
</dbReference>
<keyword evidence="6" id="KW-1185">Reference proteome</keyword>
<evidence type="ECO:0000313" key="5">
    <source>
        <dbReference type="EMBL" id="GLR04881.1"/>
    </source>
</evidence>
<keyword evidence="1" id="KW-0677">Repeat</keyword>
<evidence type="ECO:0000313" key="6">
    <source>
        <dbReference type="Proteomes" id="UP001156669"/>
    </source>
</evidence>
<dbReference type="InterPro" id="IPR011989">
    <property type="entry name" value="ARM-like"/>
</dbReference>
<reference evidence="6" key="1">
    <citation type="journal article" date="2019" name="Int. J. Syst. Evol. Microbiol.">
        <title>The Global Catalogue of Microorganisms (GCM) 10K type strain sequencing project: providing services to taxonomists for standard genome sequencing and annotation.</title>
        <authorList>
            <consortium name="The Broad Institute Genomics Platform"/>
            <consortium name="The Broad Institute Genome Sequencing Center for Infectious Disease"/>
            <person name="Wu L."/>
            <person name="Ma J."/>
        </authorList>
    </citation>
    <scope>NUCLEOTIDE SEQUENCE [LARGE SCALE GENOMIC DNA]</scope>
    <source>
        <strain evidence="6">NBRC 110633</strain>
    </source>
</reference>
<comment type="caution">
    <text evidence="5">The sequence shown here is derived from an EMBL/GenBank/DDBJ whole genome shotgun (WGS) entry which is preliminary data.</text>
</comment>